<reference evidence="2" key="1">
    <citation type="submission" date="2020-02" db="EMBL/GenBank/DDBJ databases">
        <authorList>
            <person name="Meier V. D."/>
        </authorList>
    </citation>
    <scope>NUCLEOTIDE SEQUENCE</scope>
    <source>
        <strain evidence="2">AVDCRST_MAG59</strain>
    </source>
</reference>
<evidence type="ECO:0000313" key="2">
    <source>
        <dbReference type="EMBL" id="CAA9569928.1"/>
    </source>
</evidence>
<dbReference type="PANTHER" id="PTHR34107">
    <property type="entry name" value="SLL0198 PROTEIN-RELATED"/>
    <property type="match status" value="1"/>
</dbReference>
<sequence>MVTASPVQSAEFDAPLLAVEDLEGRDLPEWWELVEGRVIELSPTGAWSGLVSVRFYQYLFEAASTSGRGHAFPADIGFILFADRRTMRSPDAAFVLRERLPGVGPDLRLFVPIPPDIAVEVLSPSDRLGDALAKVAMYLQAGVRLVWLADPDRRTVTVFTPDAPPVTLGTEAILDGGDVLPDLRVPVADIFAP</sequence>
<feature type="domain" description="Putative restriction endonuclease" evidence="1">
    <location>
        <begin position="29"/>
        <end position="187"/>
    </location>
</feature>
<evidence type="ECO:0000259" key="1">
    <source>
        <dbReference type="Pfam" id="PF05685"/>
    </source>
</evidence>
<dbReference type="Gene3D" id="3.90.1570.10">
    <property type="entry name" value="tt1808, chain A"/>
    <property type="match status" value="1"/>
</dbReference>
<dbReference type="Pfam" id="PF05685">
    <property type="entry name" value="Uma2"/>
    <property type="match status" value="1"/>
</dbReference>
<protein>
    <recommendedName>
        <fullName evidence="1">Putative restriction endonuclease domain-containing protein</fullName>
    </recommendedName>
</protein>
<dbReference type="InterPro" id="IPR012296">
    <property type="entry name" value="Nuclease_put_TT1808"/>
</dbReference>
<accession>A0A6J4V6E4</accession>
<gene>
    <name evidence="2" type="ORF">AVDCRST_MAG59-3412</name>
</gene>
<dbReference type="InterPro" id="IPR008538">
    <property type="entry name" value="Uma2"/>
</dbReference>
<proteinExistence type="predicted"/>
<dbReference type="CDD" id="cd06260">
    <property type="entry name" value="DUF820-like"/>
    <property type="match status" value="1"/>
</dbReference>
<dbReference type="AlphaFoldDB" id="A0A6J4V6E4"/>
<dbReference type="SUPFAM" id="SSF52980">
    <property type="entry name" value="Restriction endonuclease-like"/>
    <property type="match status" value="1"/>
</dbReference>
<organism evidence="2">
    <name type="scientific">uncultured Thermomicrobiales bacterium</name>
    <dbReference type="NCBI Taxonomy" id="1645740"/>
    <lineage>
        <taxon>Bacteria</taxon>
        <taxon>Pseudomonadati</taxon>
        <taxon>Thermomicrobiota</taxon>
        <taxon>Thermomicrobia</taxon>
        <taxon>Thermomicrobiales</taxon>
        <taxon>environmental samples</taxon>
    </lineage>
</organism>
<dbReference type="PANTHER" id="PTHR34107:SF1">
    <property type="entry name" value="SLL0198 PROTEIN"/>
    <property type="match status" value="1"/>
</dbReference>
<dbReference type="EMBL" id="CADCWF010000248">
    <property type="protein sequence ID" value="CAA9569928.1"/>
    <property type="molecule type" value="Genomic_DNA"/>
</dbReference>
<name>A0A6J4V6E4_9BACT</name>
<dbReference type="InterPro" id="IPR011335">
    <property type="entry name" value="Restrct_endonuc-II-like"/>
</dbReference>